<dbReference type="Gene3D" id="1.10.10.60">
    <property type="entry name" value="Homeodomain-like"/>
    <property type="match status" value="2"/>
</dbReference>
<evidence type="ECO:0000313" key="5">
    <source>
        <dbReference type="EMBL" id="MCM1990727.1"/>
    </source>
</evidence>
<keyword evidence="2" id="KW-0238">DNA-binding</keyword>
<sequence>MSKNKNTEKKIALAEYSEIINQVFDIKGNITHYVKSGNTEKALIYFEKLLSYKINDNRNTLKHWKEYANIFNISLRGAAINGGVSPIEVLLIGDEFKNNIQNAQDIEFIKRKTHSLVEEYASAVFKNEARGCSKTIQDICKYIKVNFGKNLSTSTLSEIFHINSSHLSRQFKKEMKGTVTEYIQKIRIDEAKHLIESGKYSMTDTAGMVGFNDVQYFTSTFKKIENMTPTEYMSKTQ</sequence>
<dbReference type="SMART" id="SM00342">
    <property type="entry name" value="HTH_ARAC"/>
    <property type="match status" value="1"/>
</dbReference>
<dbReference type="SUPFAM" id="SSF46689">
    <property type="entry name" value="Homeodomain-like"/>
    <property type="match status" value="2"/>
</dbReference>
<dbReference type="PROSITE" id="PS01124">
    <property type="entry name" value="HTH_ARAC_FAMILY_2"/>
    <property type="match status" value="1"/>
</dbReference>
<keyword evidence="6" id="KW-1185">Reference proteome</keyword>
<keyword evidence="1" id="KW-0805">Transcription regulation</keyword>
<dbReference type="Proteomes" id="UP001056429">
    <property type="component" value="Unassembled WGS sequence"/>
</dbReference>
<dbReference type="GO" id="GO:0043565">
    <property type="term" value="F:sequence-specific DNA binding"/>
    <property type="evidence" value="ECO:0007669"/>
    <property type="project" value="InterPro"/>
</dbReference>
<evidence type="ECO:0000313" key="6">
    <source>
        <dbReference type="Proteomes" id="UP001056429"/>
    </source>
</evidence>
<proteinExistence type="predicted"/>
<dbReference type="InterPro" id="IPR018060">
    <property type="entry name" value="HTH_AraC"/>
</dbReference>
<dbReference type="PANTHER" id="PTHR43280">
    <property type="entry name" value="ARAC-FAMILY TRANSCRIPTIONAL REGULATOR"/>
    <property type="match status" value="1"/>
</dbReference>
<keyword evidence="3" id="KW-0804">Transcription</keyword>
<evidence type="ECO:0000259" key="4">
    <source>
        <dbReference type="PROSITE" id="PS01124"/>
    </source>
</evidence>
<dbReference type="AlphaFoldDB" id="A0A9J6P292"/>
<dbReference type="RefSeq" id="WP_250859819.1">
    <property type="nucleotide sequence ID" value="NZ_JAGSOJ010000002.1"/>
</dbReference>
<evidence type="ECO:0000256" key="3">
    <source>
        <dbReference type="ARBA" id="ARBA00023163"/>
    </source>
</evidence>
<reference evidence="5" key="2">
    <citation type="submission" date="2021-04" db="EMBL/GenBank/DDBJ databases">
        <authorList>
            <person name="Dong X."/>
        </authorList>
    </citation>
    <scope>NUCLEOTIDE SEQUENCE</scope>
    <source>
        <strain evidence="5">ZWT</strain>
    </source>
</reference>
<protein>
    <submittedName>
        <fullName evidence="5">Helix-turn-helix transcriptional regulator</fullName>
    </submittedName>
</protein>
<dbReference type="GO" id="GO:0003700">
    <property type="term" value="F:DNA-binding transcription factor activity"/>
    <property type="evidence" value="ECO:0007669"/>
    <property type="project" value="InterPro"/>
</dbReference>
<evidence type="ECO:0000256" key="2">
    <source>
        <dbReference type="ARBA" id="ARBA00023125"/>
    </source>
</evidence>
<accession>A0A9J6P292</accession>
<dbReference type="InterPro" id="IPR009057">
    <property type="entry name" value="Homeodomain-like_sf"/>
</dbReference>
<dbReference type="Pfam" id="PF12833">
    <property type="entry name" value="HTH_18"/>
    <property type="match status" value="1"/>
</dbReference>
<evidence type="ECO:0000256" key="1">
    <source>
        <dbReference type="ARBA" id="ARBA00023015"/>
    </source>
</evidence>
<reference evidence="5" key="1">
    <citation type="journal article" date="2021" name="mSystems">
        <title>Bacteria and Archaea Synergistically Convert Glycine Betaine to Biogenic Methane in the Formosa Cold Seep of the South China Sea.</title>
        <authorList>
            <person name="Li L."/>
            <person name="Zhang W."/>
            <person name="Zhang S."/>
            <person name="Song L."/>
            <person name="Sun Q."/>
            <person name="Zhang H."/>
            <person name="Xiang H."/>
            <person name="Dong X."/>
        </authorList>
    </citation>
    <scope>NUCLEOTIDE SEQUENCE</scope>
    <source>
        <strain evidence="5">ZWT</strain>
    </source>
</reference>
<dbReference type="PANTHER" id="PTHR43280:SF28">
    <property type="entry name" value="HTH-TYPE TRANSCRIPTIONAL ACTIVATOR RHAS"/>
    <property type="match status" value="1"/>
</dbReference>
<name>A0A9J6P292_9CLOT</name>
<organism evidence="5 6">
    <name type="scientific">Oceanirhabdus seepicola</name>
    <dbReference type="NCBI Taxonomy" id="2828781"/>
    <lineage>
        <taxon>Bacteria</taxon>
        <taxon>Bacillati</taxon>
        <taxon>Bacillota</taxon>
        <taxon>Clostridia</taxon>
        <taxon>Eubacteriales</taxon>
        <taxon>Clostridiaceae</taxon>
        <taxon>Oceanirhabdus</taxon>
    </lineage>
</organism>
<feature type="domain" description="HTH araC/xylS-type" evidence="4">
    <location>
        <begin position="137"/>
        <end position="235"/>
    </location>
</feature>
<gene>
    <name evidence="5" type="ORF">KDK92_13430</name>
</gene>
<comment type="caution">
    <text evidence="5">The sequence shown here is derived from an EMBL/GenBank/DDBJ whole genome shotgun (WGS) entry which is preliminary data.</text>
</comment>
<dbReference type="EMBL" id="JAGSOJ010000002">
    <property type="protein sequence ID" value="MCM1990727.1"/>
    <property type="molecule type" value="Genomic_DNA"/>
</dbReference>